<feature type="compositionally biased region" description="Low complexity" evidence="7">
    <location>
        <begin position="334"/>
        <end position="375"/>
    </location>
</feature>
<keyword evidence="10" id="KW-1185">Reference proteome</keyword>
<comment type="caution">
    <text evidence="9">The sequence shown here is derived from an EMBL/GenBank/DDBJ whole genome shotgun (WGS) entry which is preliminary data.</text>
</comment>
<feature type="compositionally biased region" description="Basic residues" evidence="7">
    <location>
        <begin position="154"/>
        <end position="169"/>
    </location>
</feature>
<feature type="region of interest" description="Disordered" evidence="7">
    <location>
        <begin position="1"/>
        <end position="23"/>
    </location>
</feature>
<dbReference type="PANTHER" id="PTHR36206:SF16">
    <property type="entry name" value="TRANSCRIPTION FACTOR DOMAIN-CONTAINING PROTEIN-RELATED"/>
    <property type="match status" value="1"/>
</dbReference>
<dbReference type="EMBL" id="JFFI01000030">
    <property type="protein sequence ID" value="KXH69653.1"/>
    <property type="molecule type" value="Genomic_DNA"/>
</dbReference>
<dbReference type="OrthoDB" id="2593732at2759"/>
<organism evidence="9 10">
    <name type="scientific">Colletotrichum salicis</name>
    <dbReference type="NCBI Taxonomy" id="1209931"/>
    <lineage>
        <taxon>Eukaryota</taxon>
        <taxon>Fungi</taxon>
        <taxon>Dikarya</taxon>
        <taxon>Ascomycota</taxon>
        <taxon>Pezizomycotina</taxon>
        <taxon>Sordariomycetes</taxon>
        <taxon>Hypocreomycetidae</taxon>
        <taxon>Glomerellales</taxon>
        <taxon>Glomerellaceae</taxon>
        <taxon>Colletotrichum</taxon>
        <taxon>Colletotrichum acutatum species complex</taxon>
    </lineage>
</organism>
<evidence type="ECO:0000256" key="4">
    <source>
        <dbReference type="ARBA" id="ARBA00023125"/>
    </source>
</evidence>
<feature type="compositionally biased region" description="Polar residues" evidence="7">
    <location>
        <begin position="399"/>
        <end position="415"/>
    </location>
</feature>
<evidence type="ECO:0000256" key="6">
    <source>
        <dbReference type="ARBA" id="ARBA00023242"/>
    </source>
</evidence>
<feature type="compositionally biased region" description="Polar residues" evidence="7">
    <location>
        <begin position="286"/>
        <end position="300"/>
    </location>
</feature>
<evidence type="ECO:0000256" key="7">
    <source>
        <dbReference type="SAM" id="MobiDB-lite"/>
    </source>
</evidence>
<dbReference type="InterPro" id="IPR036864">
    <property type="entry name" value="Zn2-C6_fun-type_DNA-bd_sf"/>
</dbReference>
<evidence type="ECO:0000256" key="1">
    <source>
        <dbReference type="ARBA" id="ARBA00022723"/>
    </source>
</evidence>
<sequence>MRRYMSREGEGEEPEETHFGKETHLVGGAVVVAAAAPKFAPKLTQIEDRKGTSPSQKRAKKSSRLDAGRGREQVTPQPALPARAAPAPLPAPLPARRKQNGEAENQNQNQNQVKPDHARPGSAAGRNLLLTHLLVEREREREGPEGGGEGGGQTKKKKKNEKNKKRSRKVKCDEAKPACARCTSTGRKCEGYAVVVPSNRAIARARSRTTRLRDALAQARAGWEFESDQATVEYFARDVAPNLPQNFENKFWSDLVPRLSKSEPAVMHAMVAIGNLFPQRGPPSNPIQGATATTAPTSTDRGGGNPQADEHYGKALRLMANKVAPGRGFEDVQTTLGTATATRATSTTTIRNDSRSFGSPSNRSSPSLSSVGPSSAIQSPAALTPGISSIPELAEPNRQDTLTPTNPFTSPQSQAGGDDPDDDMTQPNDVDVVLSCCILFIATEFLRKSFDAAMQHLASGINILNNVDYDELEQDTLDEIVPKFHRLSIIQLCYYDKPGFPSLNLQHGGGTGGGGGGSLGGLGSRYNLGPFDKSNSIYLPKRAVDPILLDAIRYIRSADPGSQTDSRLASKGPVMSEEQKHICASLDRWHAAFLAFVEFPRRDADGDQPLPKHQGLICAETEMKYQAAKICISVCRSHDESVYDCFKENFARIVVLARLILDSCPDAPPETPDGFTFDFKPSFLSLIEFVIVKCRWLDIRYQAWLIAWELAMGRREPVTLGEGHNLHYIGKRMIEREHNVSIEEVTRQNASLFSLPAEEMRVKDYLTDARFADLVPTDDKKDKSSSAAAVQVPYTQRLLLRCGSCELDQLAGWMEGYEFSGREQ</sequence>
<evidence type="ECO:0000256" key="5">
    <source>
        <dbReference type="ARBA" id="ARBA00023163"/>
    </source>
</evidence>
<keyword evidence="3" id="KW-0805">Transcription regulation</keyword>
<accession>A0A135VAE6</accession>
<dbReference type="CDD" id="cd00067">
    <property type="entry name" value="GAL4"/>
    <property type="match status" value="1"/>
</dbReference>
<reference evidence="9 10" key="1">
    <citation type="submission" date="2014-02" db="EMBL/GenBank/DDBJ databases">
        <title>The genome sequence of Colletotrichum salicis CBS 607.94.</title>
        <authorList>
            <person name="Baroncelli R."/>
            <person name="Thon M.R."/>
        </authorList>
    </citation>
    <scope>NUCLEOTIDE SEQUENCE [LARGE SCALE GENOMIC DNA]</scope>
    <source>
        <strain evidence="9 10">CBS 607.94</strain>
    </source>
</reference>
<dbReference type="Gene3D" id="4.10.240.10">
    <property type="entry name" value="Zn(2)-C6 fungal-type DNA-binding domain"/>
    <property type="match status" value="1"/>
</dbReference>
<dbReference type="GO" id="GO:0008270">
    <property type="term" value="F:zinc ion binding"/>
    <property type="evidence" value="ECO:0007669"/>
    <property type="project" value="InterPro"/>
</dbReference>
<gene>
    <name evidence="9" type="ORF">CSAL01_13326</name>
</gene>
<feature type="region of interest" description="Disordered" evidence="7">
    <location>
        <begin position="136"/>
        <end position="171"/>
    </location>
</feature>
<evidence type="ECO:0000259" key="8">
    <source>
        <dbReference type="Pfam" id="PF00172"/>
    </source>
</evidence>
<protein>
    <recommendedName>
        <fullName evidence="8">Zn(2)-C6 fungal-type domain-containing protein</fullName>
    </recommendedName>
</protein>
<keyword evidence="5" id="KW-0804">Transcription</keyword>
<dbReference type="STRING" id="1209931.A0A135VAE6"/>
<feature type="region of interest" description="Disordered" evidence="7">
    <location>
        <begin position="278"/>
        <end position="310"/>
    </location>
</feature>
<keyword evidence="2" id="KW-0862">Zinc</keyword>
<dbReference type="InterPro" id="IPR052360">
    <property type="entry name" value="Transcr_Regulatory_Proteins"/>
</dbReference>
<evidence type="ECO:0000256" key="3">
    <source>
        <dbReference type="ARBA" id="ARBA00023015"/>
    </source>
</evidence>
<dbReference type="InterPro" id="IPR001138">
    <property type="entry name" value="Zn2Cys6_DnaBD"/>
</dbReference>
<dbReference type="AlphaFoldDB" id="A0A135VAE6"/>
<feature type="compositionally biased region" description="Basic and acidic residues" evidence="7">
    <location>
        <begin position="63"/>
        <end position="72"/>
    </location>
</feature>
<keyword evidence="1" id="KW-0479">Metal-binding</keyword>
<dbReference type="Proteomes" id="UP000070121">
    <property type="component" value="Unassembled WGS sequence"/>
</dbReference>
<feature type="region of interest" description="Disordered" evidence="7">
    <location>
        <begin position="334"/>
        <end position="427"/>
    </location>
</feature>
<feature type="domain" description="Zn(2)-C6 fungal-type" evidence="8">
    <location>
        <begin position="166"/>
        <end position="192"/>
    </location>
</feature>
<evidence type="ECO:0000313" key="10">
    <source>
        <dbReference type="Proteomes" id="UP000070121"/>
    </source>
</evidence>
<dbReference type="Pfam" id="PF00172">
    <property type="entry name" value="Zn_clus"/>
    <property type="match status" value="1"/>
</dbReference>
<keyword evidence="4" id="KW-0238">DNA-binding</keyword>
<name>A0A135VAE6_9PEZI</name>
<proteinExistence type="predicted"/>
<evidence type="ECO:0000256" key="2">
    <source>
        <dbReference type="ARBA" id="ARBA00022833"/>
    </source>
</evidence>
<dbReference type="SUPFAM" id="SSF57701">
    <property type="entry name" value="Zn2/Cys6 DNA-binding domain"/>
    <property type="match status" value="1"/>
</dbReference>
<dbReference type="GO" id="GO:0003677">
    <property type="term" value="F:DNA binding"/>
    <property type="evidence" value="ECO:0007669"/>
    <property type="project" value="UniProtKB-KW"/>
</dbReference>
<dbReference type="GO" id="GO:0000981">
    <property type="term" value="F:DNA-binding transcription factor activity, RNA polymerase II-specific"/>
    <property type="evidence" value="ECO:0007669"/>
    <property type="project" value="InterPro"/>
</dbReference>
<feature type="region of interest" description="Disordered" evidence="7">
    <location>
        <begin position="38"/>
        <end position="124"/>
    </location>
</feature>
<evidence type="ECO:0000313" key="9">
    <source>
        <dbReference type="EMBL" id="KXH69653.1"/>
    </source>
</evidence>
<keyword evidence="6" id="KW-0539">Nucleus</keyword>
<dbReference type="PANTHER" id="PTHR36206">
    <property type="entry name" value="ASPERCRYPTIN BIOSYNTHESIS CLUSTER-SPECIFIC TRANSCRIPTION REGULATOR ATNN-RELATED"/>
    <property type="match status" value="1"/>
</dbReference>